<evidence type="ECO:0000313" key="2">
    <source>
        <dbReference type="Proteomes" id="UP000663879"/>
    </source>
</evidence>
<dbReference type="PROSITE" id="PS00018">
    <property type="entry name" value="EF_HAND_1"/>
    <property type="match status" value="1"/>
</dbReference>
<evidence type="ECO:0000313" key="1">
    <source>
        <dbReference type="EMBL" id="CAF0936794.1"/>
    </source>
</evidence>
<protein>
    <recommendedName>
        <fullName evidence="3">EF-hand domain-containing protein</fullName>
    </recommendedName>
</protein>
<reference evidence="1" key="1">
    <citation type="submission" date="2021-02" db="EMBL/GenBank/DDBJ databases">
        <authorList>
            <person name="Nowell W R."/>
        </authorList>
    </citation>
    <scope>NUCLEOTIDE SEQUENCE</scope>
    <source>
        <strain evidence="1">Ploen Becks lab</strain>
    </source>
</reference>
<name>A0A814C8T8_9BILA</name>
<organism evidence="1 2">
    <name type="scientific">Brachionus calyciflorus</name>
    <dbReference type="NCBI Taxonomy" id="104777"/>
    <lineage>
        <taxon>Eukaryota</taxon>
        <taxon>Metazoa</taxon>
        <taxon>Spiralia</taxon>
        <taxon>Gnathifera</taxon>
        <taxon>Rotifera</taxon>
        <taxon>Eurotatoria</taxon>
        <taxon>Monogononta</taxon>
        <taxon>Pseudotrocha</taxon>
        <taxon>Ploima</taxon>
        <taxon>Brachionidae</taxon>
        <taxon>Brachionus</taxon>
    </lineage>
</organism>
<accession>A0A814C8T8</accession>
<proteinExistence type="predicted"/>
<dbReference type="Proteomes" id="UP000663879">
    <property type="component" value="Unassembled WGS sequence"/>
</dbReference>
<comment type="caution">
    <text evidence="1">The sequence shown here is derived from an EMBL/GenBank/DDBJ whole genome shotgun (WGS) entry which is preliminary data.</text>
</comment>
<sequence length="69" mass="8253">MNRFEYNLYSLVRHPFLNLITGGAYANYQFLRHDRNMNGYIDYYELNPLTSPYGPIYPGNYYPPGLYPY</sequence>
<keyword evidence="2" id="KW-1185">Reference proteome</keyword>
<evidence type="ECO:0008006" key="3">
    <source>
        <dbReference type="Google" id="ProtNLM"/>
    </source>
</evidence>
<gene>
    <name evidence="1" type="ORF">OXX778_LOCUS13207</name>
</gene>
<dbReference type="EMBL" id="CAJNOC010002496">
    <property type="protein sequence ID" value="CAF0936794.1"/>
    <property type="molecule type" value="Genomic_DNA"/>
</dbReference>
<dbReference type="AlphaFoldDB" id="A0A814C8T8"/>
<dbReference type="InterPro" id="IPR018247">
    <property type="entry name" value="EF_Hand_1_Ca_BS"/>
</dbReference>